<organism evidence="4 5">
    <name type="scientific">Luminiphilus syltensis NOR5-1B</name>
    <dbReference type="NCBI Taxonomy" id="565045"/>
    <lineage>
        <taxon>Bacteria</taxon>
        <taxon>Pseudomonadati</taxon>
        <taxon>Pseudomonadota</taxon>
        <taxon>Gammaproteobacteria</taxon>
        <taxon>Cellvibrionales</taxon>
        <taxon>Halieaceae</taxon>
        <taxon>Luminiphilus</taxon>
    </lineage>
</organism>
<sequence>MDPILKQRLVGALVLIALGVVFWPIIFVQPERFENDPIALEPIPPAPTIDRSPMPEPENRRDSIAPQLPQLPDLDQEQIAADEATSIDETLATQASEDLLPSADEVDPPAPRERAPQPPAVDEQGLAMAWVLQVATLSSESRANELVDRLTTKGYPAFVRSTSKAGRQLYRVQIGPKIERDKLAPIKTVIDPLLKVDSAVIRYIQ</sequence>
<dbReference type="PROSITE" id="PS51724">
    <property type="entry name" value="SPOR"/>
    <property type="match status" value="1"/>
</dbReference>
<evidence type="ECO:0000256" key="2">
    <source>
        <dbReference type="SAM" id="Phobius"/>
    </source>
</evidence>
<keyword evidence="2" id="KW-1133">Transmembrane helix</keyword>
<dbReference type="eggNOG" id="COG3147">
    <property type="taxonomic scope" value="Bacteria"/>
</dbReference>
<dbReference type="GO" id="GO:0030428">
    <property type="term" value="C:cell septum"/>
    <property type="evidence" value="ECO:0007669"/>
    <property type="project" value="TreeGrafter"/>
</dbReference>
<protein>
    <submittedName>
        <fullName evidence="4">Sporulation domain protein</fullName>
    </submittedName>
</protein>
<dbReference type="InterPro" id="IPR036680">
    <property type="entry name" value="SPOR-like_sf"/>
</dbReference>
<keyword evidence="2" id="KW-0472">Membrane</keyword>
<dbReference type="PANTHER" id="PTHR38687:SF1">
    <property type="entry name" value="CELL DIVISION PROTEIN DEDD"/>
    <property type="match status" value="1"/>
</dbReference>
<accession>B8KYE0</accession>
<gene>
    <name evidence="4" type="ORF">NOR51B_1205</name>
</gene>
<feature type="domain" description="SPOR" evidence="3">
    <location>
        <begin position="124"/>
        <end position="203"/>
    </location>
</feature>
<dbReference type="EMBL" id="DS999411">
    <property type="protein sequence ID" value="EED35260.1"/>
    <property type="molecule type" value="Genomic_DNA"/>
</dbReference>
<feature type="transmembrane region" description="Helical" evidence="2">
    <location>
        <begin position="9"/>
        <end position="28"/>
    </location>
</feature>
<evidence type="ECO:0000259" key="3">
    <source>
        <dbReference type="PROSITE" id="PS51724"/>
    </source>
</evidence>
<dbReference type="AlphaFoldDB" id="B8KYE0"/>
<dbReference type="InterPro" id="IPR052521">
    <property type="entry name" value="Cell_div_SPOR-domain"/>
</dbReference>
<feature type="region of interest" description="Disordered" evidence="1">
    <location>
        <begin position="93"/>
        <end position="121"/>
    </location>
</feature>
<dbReference type="InterPro" id="IPR007730">
    <property type="entry name" value="SPOR-like_dom"/>
</dbReference>
<dbReference type="STRING" id="565045.NOR51B_1205"/>
<dbReference type="OrthoDB" id="7069135at2"/>
<name>B8KYE0_9GAMM</name>
<dbReference type="PANTHER" id="PTHR38687">
    <property type="entry name" value="CELL DIVISION PROTEIN DEDD-RELATED"/>
    <property type="match status" value="1"/>
</dbReference>
<dbReference type="GO" id="GO:0042834">
    <property type="term" value="F:peptidoglycan binding"/>
    <property type="evidence" value="ECO:0007669"/>
    <property type="project" value="InterPro"/>
</dbReference>
<evidence type="ECO:0000256" key="1">
    <source>
        <dbReference type="SAM" id="MobiDB-lite"/>
    </source>
</evidence>
<dbReference type="GO" id="GO:0032506">
    <property type="term" value="P:cytokinetic process"/>
    <property type="evidence" value="ECO:0007669"/>
    <property type="project" value="TreeGrafter"/>
</dbReference>
<evidence type="ECO:0000313" key="4">
    <source>
        <dbReference type="EMBL" id="EED35260.1"/>
    </source>
</evidence>
<evidence type="ECO:0000313" key="5">
    <source>
        <dbReference type="Proteomes" id="UP000004699"/>
    </source>
</evidence>
<keyword evidence="5" id="KW-1185">Reference proteome</keyword>
<dbReference type="HOGENOM" id="CLU_068683_2_1_6"/>
<dbReference type="Pfam" id="PF05036">
    <property type="entry name" value="SPOR"/>
    <property type="match status" value="1"/>
</dbReference>
<dbReference type="RefSeq" id="WP_009020006.1">
    <property type="nucleotide sequence ID" value="NZ_DS999411.1"/>
</dbReference>
<reference evidence="5" key="1">
    <citation type="journal article" date="2013" name="BMC Microbiol.">
        <title>Taxonomy and evolution of bacteriochlorophyll a-containing members of the OM60/NOR5 clade of marine gammaproteobacteria: description of Luminiphilus syltensis gen. nov., sp. nov., reclassification of Haliea rubra as Pseudohaliea rubra gen. nov., comb. nov., and emendation of Chromatocurvus halotolerans.</title>
        <authorList>
            <person name="Spring S."/>
            <person name="Riedel T."/>
            <person name="Sproer C."/>
            <person name="Yan S."/>
            <person name="Harder J."/>
            <person name="Fuchs B.M."/>
        </authorList>
    </citation>
    <scope>NUCLEOTIDE SEQUENCE [LARGE SCALE GENOMIC DNA]</scope>
    <source>
        <strain evidence="5">NOR51-B</strain>
    </source>
</reference>
<proteinExistence type="predicted"/>
<feature type="region of interest" description="Disordered" evidence="1">
    <location>
        <begin position="37"/>
        <end position="70"/>
    </location>
</feature>
<keyword evidence="2" id="KW-0812">Transmembrane</keyword>
<dbReference type="Gene3D" id="3.30.70.1070">
    <property type="entry name" value="Sporulation related repeat"/>
    <property type="match status" value="1"/>
</dbReference>
<dbReference type="GO" id="GO:0032153">
    <property type="term" value="C:cell division site"/>
    <property type="evidence" value="ECO:0007669"/>
    <property type="project" value="TreeGrafter"/>
</dbReference>
<dbReference type="Proteomes" id="UP000004699">
    <property type="component" value="Unassembled WGS sequence"/>
</dbReference>
<dbReference type="SUPFAM" id="SSF110997">
    <property type="entry name" value="Sporulation related repeat"/>
    <property type="match status" value="1"/>
</dbReference>